<name>A0AAV7E3S0_ARIFI</name>
<evidence type="ECO:0000313" key="2">
    <source>
        <dbReference type="Proteomes" id="UP000825729"/>
    </source>
</evidence>
<gene>
    <name evidence="1" type="ORF">H6P81_014804</name>
</gene>
<proteinExistence type="predicted"/>
<dbReference type="PANTHER" id="PTHR31681:SF34">
    <property type="entry name" value="DUF295 DOMAIN-CONTAINING PROTEIN"/>
    <property type="match status" value="1"/>
</dbReference>
<reference evidence="1 2" key="1">
    <citation type="submission" date="2021-07" db="EMBL/GenBank/DDBJ databases">
        <title>The Aristolochia fimbriata genome: insights into angiosperm evolution, floral development and chemical biosynthesis.</title>
        <authorList>
            <person name="Jiao Y."/>
        </authorList>
    </citation>
    <scope>NUCLEOTIDE SEQUENCE [LARGE SCALE GENOMIC DNA]</scope>
    <source>
        <strain evidence="1">IBCAS-2021</strain>
        <tissue evidence="1">Leaf</tissue>
    </source>
</reference>
<dbReference type="Proteomes" id="UP000825729">
    <property type="component" value="Unassembled WGS sequence"/>
</dbReference>
<dbReference type="AlphaFoldDB" id="A0AAV7E3S0"/>
<dbReference type="SUPFAM" id="SSF56399">
    <property type="entry name" value="ADP-ribosylation"/>
    <property type="match status" value="1"/>
</dbReference>
<dbReference type="EMBL" id="JAINDJ010000006">
    <property type="protein sequence ID" value="KAG9443464.1"/>
    <property type="molecule type" value="Genomic_DNA"/>
</dbReference>
<dbReference type="Gene3D" id="3.90.228.10">
    <property type="match status" value="1"/>
</dbReference>
<keyword evidence="2" id="KW-1185">Reference proteome</keyword>
<dbReference type="PANTHER" id="PTHR31681">
    <property type="entry name" value="C2H2-LIKE ZINC FINGER PROTEIN"/>
    <property type="match status" value="1"/>
</dbReference>
<organism evidence="1 2">
    <name type="scientific">Aristolochia fimbriata</name>
    <name type="common">White veined hardy Dutchman's pipe vine</name>
    <dbReference type="NCBI Taxonomy" id="158543"/>
    <lineage>
        <taxon>Eukaryota</taxon>
        <taxon>Viridiplantae</taxon>
        <taxon>Streptophyta</taxon>
        <taxon>Embryophyta</taxon>
        <taxon>Tracheophyta</taxon>
        <taxon>Spermatophyta</taxon>
        <taxon>Magnoliopsida</taxon>
        <taxon>Magnoliidae</taxon>
        <taxon>Piperales</taxon>
        <taxon>Aristolochiaceae</taxon>
        <taxon>Aristolochia</taxon>
    </lineage>
</organism>
<comment type="caution">
    <text evidence="1">The sequence shown here is derived from an EMBL/GenBank/DDBJ whole genome shotgun (WGS) entry which is preliminary data.</text>
</comment>
<protein>
    <submittedName>
        <fullName evidence="1">Uncharacterized protein</fullName>
    </submittedName>
</protein>
<evidence type="ECO:0000313" key="1">
    <source>
        <dbReference type="EMBL" id="KAG9443464.1"/>
    </source>
</evidence>
<sequence>MYAAWLSFKDNMNCSHLRGGCSEAFRPEKVLKYRKVGDPKAKQASREIKYCAEGEGKAGYEEYRPCQERFQELEAGDMSRNIIEIIFRKTSVWKRVKKIERVLKVTKLPEVLHRFEEYREKVKKHARSSSRRHPRSVVDGNEQLSFHVTTMSCCASKAADYKVTHLCRNPACGVCTIIQFGFRNEAAKVRNGCRLSAIMSNSTSRKDEADAGRKREVKKAVMLCRVIAGCSNTTSKMAVSNSHRYSHDQGLSVNNSDAVLPCFVIIYS</sequence>
<accession>A0AAV7E3S0</accession>